<comment type="caution">
    <text evidence="1">The sequence shown here is derived from an EMBL/GenBank/DDBJ whole genome shotgun (WGS) entry which is preliminary data.</text>
</comment>
<dbReference type="EMBL" id="MU266557">
    <property type="protein sequence ID" value="KAH7920825.1"/>
    <property type="molecule type" value="Genomic_DNA"/>
</dbReference>
<gene>
    <name evidence="1" type="ORF">BV22DRAFT_775737</name>
</gene>
<accession>A0ACB8B5P1</accession>
<sequence length="168" mass="18893">MGFRPRGDLVNNESVQCALLLERCDIQVNVPRGGYQDAADIQPLENFQRQHWPRATQATRKYPHNPTQPNLQGNRATNLPLLQCTLERQCLRSGVNPIFSVGFSVGTFPREWGVGVPRDKGRLAIILHSSCRALHDAVGPWSSSRSSIDTHRPGHRVKAELWLQLLLL</sequence>
<protein>
    <submittedName>
        <fullName evidence="1">Uncharacterized protein</fullName>
    </submittedName>
</protein>
<dbReference type="Proteomes" id="UP000790709">
    <property type="component" value="Unassembled WGS sequence"/>
</dbReference>
<reference evidence="1" key="1">
    <citation type="journal article" date="2021" name="New Phytol.">
        <title>Evolutionary innovations through gain and loss of genes in the ectomycorrhizal Boletales.</title>
        <authorList>
            <person name="Wu G."/>
            <person name="Miyauchi S."/>
            <person name="Morin E."/>
            <person name="Kuo A."/>
            <person name="Drula E."/>
            <person name="Varga T."/>
            <person name="Kohler A."/>
            <person name="Feng B."/>
            <person name="Cao Y."/>
            <person name="Lipzen A."/>
            <person name="Daum C."/>
            <person name="Hundley H."/>
            <person name="Pangilinan J."/>
            <person name="Johnson J."/>
            <person name="Barry K."/>
            <person name="LaButti K."/>
            <person name="Ng V."/>
            <person name="Ahrendt S."/>
            <person name="Min B."/>
            <person name="Choi I.G."/>
            <person name="Park H."/>
            <person name="Plett J.M."/>
            <person name="Magnuson J."/>
            <person name="Spatafora J.W."/>
            <person name="Nagy L.G."/>
            <person name="Henrissat B."/>
            <person name="Grigoriev I.V."/>
            <person name="Yang Z.L."/>
            <person name="Xu J."/>
            <person name="Martin F.M."/>
        </authorList>
    </citation>
    <scope>NUCLEOTIDE SEQUENCE</scope>
    <source>
        <strain evidence="1">KUC20120723A-06</strain>
    </source>
</reference>
<name>A0ACB8B5P1_9AGAM</name>
<keyword evidence="2" id="KW-1185">Reference proteome</keyword>
<proteinExistence type="predicted"/>
<organism evidence="1 2">
    <name type="scientific">Leucogyrophana mollusca</name>
    <dbReference type="NCBI Taxonomy" id="85980"/>
    <lineage>
        <taxon>Eukaryota</taxon>
        <taxon>Fungi</taxon>
        <taxon>Dikarya</taxon>
        <taxon>Basidiomycota</taxon>
        <taxon>Agaricomycotina</taxon>
        <taxon>Agaricomycetes</taxon>
        <taxon>Agaricomycetidae</taxon>
        <taxon>Boletales</taxon>
        <taxon>Boletales incertae sedis</taxon>
        <taxon>Leucogyrophana</taxon>
    </lineage>
</organism>
<evidence type="ECO:0000313" key="2">
    <source>
        <dbReference type="Proteomes" id="UP000790709"/>
    </source>
</evidence>
<evidence type="ECO:0000313" key="1">
    <source>
        <dbReference type="EMBL" id="KAH7920825.1"/>
    </source>
</evidence>